<sequence>MSYLCYDVGGTFIKYAVFDELGNFLKKAKYPTNALDPTAFFKQMAMIANDEPDVQAIGISFPGFINTETGEAYRAGALGQLDGLNLIDQFKQQLKRDIPVAIENDANCAALAEKLSGNAQDVHDFAVITIGTGIGGGIVMNDKVLHGKQFRAGEFGMMITDYTAHHVATLHDLAATSSLITRYTETKMLDPDQVTGEQIMAEFGEDEQTTTIVNAWADYVAIAIFNLSVTNAPQRILLGGGISQNPKLLAIVKAALKRIPAWTDFECEVVICQYHNDSGLIGALYLAKQIAKEG</sequence>
<organism evidence="2 3">
    <name type="scientific">Lapidilactobacillus mulanensis</name>
    <dbReference type="NCBI Taxonomy" id="2485999"/>
    <lineage>
        <taxon>Bacteria</taxon>
        <taxon>Bacillati</taxon>
        <taxon>Bacillota</taxon>
        <taxon>Bacilli</taxon>
        <taxon>Lactobacillales</taxon>
        <taxon>Lactobacillaceae</taxon>
        <taxon>Lapidilactobacillus</taxon>
    </lineage>
</organism>
<gene>
    <name evidence="2" type="ORF">ACFQ4L_10635</name>
</gene>
<dbReference type="Proteomes" id="UP001597244">
    <property type="component" value="Unassembled WGS sequence"/>
</dbReference>
<dbReference type="Gene3D" id="3.30.420.40">
    <property type="match status" value="2"/>
</dbReference>
<name>A0ABW4DRL8_9LACO</name>
<dbReference type="EMBL" id="JBHTOF010000104">
    <property type="protein sequence ID" value="MFD1466518.1"/>
    <property type="molecule type" value="Genomic_DNA"/>
</dbReference>
<evidence type="ECO:0000256" key="1">
    <source>
        <dbReference type="ARBA" id="ARBA00006479"/>
    </source>
</evidence>
<dbReference type="InterPro" id="IPR000600">
    <property type="entry name" value="ROK"/>
</dbReference>
<dbReference type="Pfam" id="PF00480">
    <property type="entry name" value="ROK"/>
    <property type="match status" value="1"/>
</dbReference>
<dbReference type="PANTHER" id="PTHR18964">
    <property type="entry name" value="ROK (REPRESSOR, ORF, KINASE) FAMILY"/>
    <property type="match status" value="1"/>
</dbReference>
<evidence type="ECO:0000313" key="2">
    <source>
        <dbReference type="EMBL" id="MFD1466518.1"/>
    </source>
</evidence>
<reference evidence="3" key="1">
    <citation type="journal article" date="2019" name="Int. J. Syst. Evol. Microbiol.">
        <title>The Global Catalogue of Microorganisms (GCM) 10K type strain sequencing project: providing services to taxonomists for standard genome sequencing and annotation.</title>
        <authorList>
            <consortium name="The Broad Institute Genomics Platform"/>
            <consortium name="The Broad Institute Genome Sequencing Center for Infectious Disease"/>
            <person name="Wu L."/>
            <person name="Ma J."/>
        </authorList>
    </citation>
    <scope>NUCLEOTIDE SEQUENCE [LARGE SCALE GENOMIC DNA]</scope>
    <source>
        <strain evidence="3">CCM 8951</strain>
    </source>
</reference>
<dbReference type="SUPFAM" id="SSF53067">
    <property type="entry name" value="Actin-like ATPase domain"/>
    <property type="match status" value="1"/>
</dbReference>
<comment type="caution">
    <text evidence="2">The sequence shown here is derived from an EMBL/GenBank/DDBJ whole genome shotgun (WGS) entry which is preliminary data.</text>
</comment>
<dbReference type="CDD" id="cd24152">
    <property type="entry name" value="ASKHA_NBD_ROK-like"/>
    <property type="match status" value="1"/>
</dbReference>
<comment type="similarity">
    <text evidence="1">Belongs to the ROK (NagC/XylR) family.</text>
</comment>
<keyword evidence="3" id="KW-1185">Reference proteome</keyword>
<dbReference type="InterPro" id="IPR043129">
    <property type="entry name" value="ATPase_NBD"/>
</dbReference>
<dbReference type="PANTHER" id="PTHR18964:SF165">
    <property type="entry name" value="BETA-GLUCOSIDE KINASE"/>
    <property type="match status" value="1"/>
</dbReference>
<dbReference type="RefSeq" id="WP_125577033.1">
    <property type="nucleotide sequence ID" value="NZ_JBHTOF010000104.1"/>
</dbReference>
<proteinExistence type="inferred from homology"/>
<evidence type="ECO:0000313" key="3">
    <source>
        <dbReference type="Proteomes" id="UP001597244"/>
    </source>
</evidence>
<protein>
    <submittedName>
        <fullName evidence="2">ROK family protein</fullName>
    </submittedName>
</protein>
<accession>A0ABW4DRL8</accession>